<reference evidence="1" key="1">
    <citation type="submission" date="2014-09" db="EMBL/GenBank/DDBJ databases">
        <authorList>
            <person name="Magalhaes I.L.F."/>
            <person name="Oliveira U."/>
            <person name="Santos F.R."/>
            <person name="Vidigal T.H.D.A."/>
            <person name="Brescovit A.D."/>
            <person name="Santos A.J."/>
        </authorList>
    </citation>
    <scope>NUCLEOTIDE SEQUENCE</scope>
    <source>
        <tissue evidence="1">Shoot tissue taken approximately 20 cm above the soil surface</tissue>
    </source>
</reference>
<dbReference type="EMBL" id="GBRH01158706">
    <property type="protein sequence ID" value="JAE39190.1"/>
    <property type="molecule type" value="Transcribed_RNA"/>
</dbReference>
<accession>A0A0A9HQ03</accession>
<dbReference type="AlphaFoldDB" id="A0A0A9HQ03"/>
<name>A0A0A9HQ03_ARUDO</name>
<organism evidence="1">
    <name type="scientific">Arundo donax</name>
    <name type="common">Giant reed</name>
    <name type="synonym">Donax arundinaceus</name>
    <dbReference type="NCBI Taxonomy" id="35708"/>
    <lineage>
        <taxon>Eukaryota</taxon>
        <taxon>Viridiplantae</taxon>
        <taxon>Streptophyta</taxon>
        <taxon>Embryophyta</taxon>
        <taxon>Tracheophyta</taxon>
        <taxon>Spermatophyta</taxon>
        <taxon>Magnoliopsida</taxon>
        <taxon>Liliopsida</taxon>
        <taxon>Poales</taxon>
        <taxon>Poaceae</taxon>
        <taxon>PACMAD clade</taxon>
        <taxon>Arundinoideae</taxon>
        <taxon>Arundineae</taxon>
        <taxon>Arundo</taxon>
    </lineage>
</organism>
<sequence>MASSVPPRLSLRGVPLQALSAPLLHAPCPPSRSPVRGAYTRRYNACFDQ</sequence>
<evidence type="ECO:0000313" key="1">
    <source>
        <dbReference type="EMBL" id="JAE39190.1"/>
    </source>
</evidence>
<protein>
    <submittedName>
        <fullName evidence="1">Uncharacterized protein</fullName>
    </submittedName>
</protein>
<reference evidence="1" key="2">
    <citation type="journal article" date="2015" name="Data Brief">
        <title>Shoot transcriptome of the giant reed, Arundo donax.</title>
        <authorList>
            <person name="Barrero R.A."/>
            <person name="Guerrero F.D."/>
            <person name="Moolhuijzen P."/>
            <person name="Goolsby J.A."/>
            <person name="Tidwell J."/>
            <person name="Bellgard S.E."/>
            <person name="Bellgard M.I."/>
        </authorList>
    </citation>
    <scope>NUCLEOTIDE SEQUENCE</scope>
    <source>
        <tissue evidence="1">Shoot tissue taken approximately 20 cm above the soil surface</tissue>
    </source>
</reference>
<proteinExistence type="predicted"/>